<protein>
    <submittedName>
        <fullName evidence="1">DUF4124 domain-containing protein</fullName>
    </submittedName>
</protein>
<accession>A0ABY6BEM4</accession>
<gene>
    <name evidence="1" type="ORF">N4264_00960</name>
</gene>
<dbReference type="RefSeq" id="WP_261695210.1">
    <property type="nucleotide sequence ID" value="NZ_CP104694.1"/>
</dbReference>
<name>A0ABY6BEM4_9GAMM</name>
<dbReference type="EMBL" id="CP104694">
    <property type="protein sequence ID" value="UXI68250.1"/>
    <property type="molecule type" value="Genomic_DNA"/>
</dbReference>
<proteinExistence type="predicted"/>
<evidence type="ECO:0000313" key="2">
    <source>
        <dbReference type="Proteomes" id="UP001064632"/>
    </source>
</evidence>
<dbReference type="Proteomes" id="UP001064632">
    <property type="component" value="Chromosome"/>
</dbReference>
<reference evidence="1" key="1">
    <citation type="submission" date="2022-09" db="EMBL/GenBank/DDBJ databases">
        <title>Tahibacter sp. nov., isolated from a fresh water.</title>
        <authorList>
            <person name="Baek J.H."/>
            <person name="Lee J.K."/>
            <person name="Kim J.M."/>
            <person name="Jeon C.O."/>
        </authorList>
    </citation>
    <scope>NUCLEOTIDE SEQUENCE</scope>
    <source>
        <strain evidence="1">W38</strain>
    </source>
</reference>
<sequence length="216" mass="23943">MRLAVRISIVGLLVASLVGGLAYAQGGSSTRLRYKWRDEKGALHYADAITPEAARLGYEVVNGQGLVVKRVERAKTEEELAAAKVEAARVAAEKAAADEMAKNDAQMLAAYPTEEDLRKAMQAQIDLIDQNIQATEIGIASQEKSLAERLNHAAEQEREGKPVPQTVQNQISKLRKGLTDHKAFLEKRTADRAAMLKQMENELVHYRELKTRTKDH</sequence>
<organism evidence="1 2">
    <name type="scientific">Tahibacter amnicola</name>
    <dbReference type="NCBI Taxonomy" id="2976241"/>
    <lineage>
        <taxon>Bacteria</taxon>
        <taxon>Pseudomonadati</taxon>
        <taxon>Pseudomonadota</taxon>
        <taxon>Gammaproteobacteria</taxon>
        <taxon>Lysobacterales</taxon>
        <taxon>Rhodanobacteraceae</taxon>
        <taxon>Tahibacter</taxon>
    </lineage>
</organism>
<keyword evidence="2" id="KW-1185">Reference proteome</keyword>
<evidence type="ECO:0000313" key="1">
    <source>
        <dbReference type="EMBL" id="UXI68250.1"/>
    </source>
</evidence>